<gene>
    <name evidence="2" type="ORF">D0Z07_3027</name>
</gene>
<evidence type="ECO:0000313" key="2">
    <source>
        <dbReference type="EMBL" id="KAG0650323.1"/>
    </source>
</evidence>
<dbReference type="AlphaFoldDB" id="A0A9P7AY45"/>
<feature type="region of interest" description="Disordered" evidence="1">
    <location>
        <begin position="1"/>
        <end position="80"/>
    </location>
</feature>
<organism evidence="2 3">
    <name type="scientific">Hyphodiscus hymeniophilus</name>
    <dbReference type="NCBI Taxonomy" id="353542"/>
    <lineage>
        <taxon>Eukaryota</taxon>
        <taxon>Fungi</taxon>
        <taxon>Dikarya</taxon>
        <taxon>Ascomycota</taxon>
        <taxon>Pezizomycotina</taxon>
        <taxon>Leotiomycetes</taxon>
        <taxon>Helotiales</taxon>
        <taxon>Hyphodiscaceae</taxon>
        <taxon>Hyphodiscus</taxon>
    </lineage>
</organism>
<comment type="caution">
    <text evidence="2">The sequence shown here is derived from an EMBL/GenBank/DDBJ whole genome shotgun (WGS) entry which is preliminary data.</text>
</comment>
<dbReference type="Proteomes" id="UP000785200">
    <property type="component" value="Unassembled WGS sequence"/>
</dbReference>
<name>A0A9P7AY45_9HELO</name>
<protein>
    <submittedName>
        <fullName evidence="2">Uncharacterized protein</fullName>
    </submittedName>
</protein>
<accession>A0A9P7AY45</accession>
<feature type="compositionally biased region" description="Low complexity" evidence="1">
    <location>
        <begin position="22"/>
        <end position="39"/>
    </location>
</feature>
<sequence length="160" mass="15863">MSHSGFSSSHAGMVSDSVGGIPNNTTTADPQAAQAASSNGPSTNTTDSHGPAVSTNYNNVERVPAGSETGSSSGNKGGVKGVAAAVHGLGEKVRGTFNKGVDDAAHDSQGSAKNSSVANAGDSEIASGKFAASTKQREGLLPGGEQGQRHAQANTDLNRE</sequence>
<feature type="compositionally biased region" description="Polar residues" evidence="1">
    <location>
        <begin position="149"/>
        <end position="160"/>
    </location>
</feature>
<reference evidence="2" key="1">
    <citation type="submission" date="2019-07" db="EMBL/GenBank/DDBJ databases">
        <title>Hyphodiscus hymeniophilus genome sequencing and assembly.</title>
        <authorList>
            <person name="Kramer G."/>
            <person name="Nodwell J."/>
        </authorList>
    </citation>
    <scope>NUCLEOTIDE SEQUENCE</scope>
    <source>
        <strain evidence="2">ATCC 34498</strain>
    </source>
</reference>
<feature type="region of interest" description="Disordered" evidence="1">
    <location>
        <begin position="96"/>
        <end position="160"/>
    </location>
</feature>
<feature type="compositionally biased region" description="Polar residues" evidence="1">
    <location>
        <begin position="1"/>
        <end position="10"/>
    </location>
</feature>
<evidence type="ECO:0000313" key="3">
    <source>
        <dbReference type="Proteomes" id="UP000785200"/>
    </source>
</evidence>
<feature type="compositionally biased region" description="Basic and acidic residues" evidence="1">
    <location>
        <begin position="96"/>
        <end position="106"/>
    </location>
</feature>
<evidence type="ECO:0000256" key="1">
    <source>
        <dbReference type="SAM" id="MobiDB-lite"/>
    </source>
</evidence>
<feature type="compositionally biased region" description="Polar residues" evidence="1">
    <location>
        <begin position="40"/>
        <end position="59"/>
    </location>
</feature>
<feature type="compositionally biased region" description="Polar residues" evidence="1">
    <location>
        <begin position="108"/>
        <end position="118"/>
    </location>
</feature>
<proteinExistence type="predicted"/>
<dbReference type="OrthoDB" id="4779541at2759"/>
<keyword evidence="3" id="KW-1185">Reference proteome</keyword>
<dbReference type="EMBL" id="VNKQ01000006">
    <property type="protein sequence ID" value="KAG0650323.1"/>
    <property type="molecule type" value="Genomic_DNA"/>
</dbReference>